<sequence>MQSIEKLGDFPIEATPHRTLNYSRGVISEPDLFDVSETELVEELQSEKVCAAHRITIKRNGCLIPTKHVILTFCKPELPKSIHAGYVYARVKPYVPNPLLAGTYTLGVTPGDSDHP</sequence>
<evidence type="ECO:0000313" key="3">
    <source>
        <dbReference type="Proteomes" id="UP000499080"/>
    </source>
</evidence>
<evidence type="ECO:0000313" key="2">
    <source>
        <dbReference type="EMBL" id="GBN63346.1"/>
    </source>
</evidence>
<dbReference type="EMBL" id="BGPR01138965">
    <property type="protein sequence ID" value="GBN63346.1"/>
    <property type="molecule type" value="Genomic_DNA"/>
</dbReference>
<keyword evidence="3" id="KW-1185">Reference proteome</keyword>
<reference evidence="1 3" key="1">
    <citation type="journal article" date="2019" name="Sci. Rep.">
        <title>Orb-weaving spider Araneus ventricosus genome elucidates the spidroin gene catalogue.</title>
        <authorList>
            <person name="Kono N."/>
            <person name="Nakamura H."/>
            <person name="Ohtoshi R."/>
            <person name="Moran D.A.P."/>
            <person name="Shinohara A."/>
            <person name="Yoshida Y."/>
            <person name="Fujiwara M."/>
            <person name="Mori M."/>
            <person name="Tomita M."/>
            <person name="Arakawa K."/>
        </authorList>
    </citation>
    <scope>NUCLEOTIDE SEQUENCE [LARGE SCALE GENOMIC DNA]</scope>
</reference>
<dbReference type="AlphaFoldDB" id="A0A4Y2MMA7"/>
<accession>A0A4Y2MMA7</accession>
<name>A0A4Y2MMA7_ARAVE</name>
<protein>
    <submittedName>
        <fullName evidence="1">Uncharacterized protein</fullName>
    </submittedName>
</protein>
<organism evidence="1 3">
    <name type="scientific">Araneus ventricosus</name>
    <name type="common">Orbweaver spider</name>
    <name type="synonym">Epeira ventricosa</name>
    <dbReference type="NCBI Taxonomy" id="182803"/>
    <lineage>
        <taxon>Eukaryota</taxon>
        <taxon>Metazoa</taxon>
        <taxon>Ecdysozoa</taxon>
        <taxon>Arthropoda</taxon>
        <taxon>Chelicerata</taxon>
        <taxon>Arachnida</taxon>
        <taxon>Araneae</taxon>
        <taxon>Araneomorphae</taxon>
        <taxon>Entelegynae</taxon>
        <taxon>Araneoidea</taxon>
        <taxon>Araneidae</taxon>
        <taxon>Araneus</taxon>
    </lineage>
</organism>
<dbReference type="OrthoDB" id="6434843at2759"/>
<evidence type="ECO:0000313" key="1">
    <source>
        <dbReference type="EMBL" id="GBN27813.1"/>
    </source>
</evidence>
<proteinExistence type="predicted"/>
<gene>
    <name evidence="2" type="ORF">AVEN_163564_1</name>
    <name evidence="1" type="ORF">AVEN_28113_1</name>
</gene>
<comment type="caution">
    <text evidence="1">The sequence shown here is derived from an EMBL/GenBank/DDBJ whole genome shotgun (WGS) entry which is preliminary data.</text>
</comment>
<dbReference type="Proteomes" id="UP000499080">
    <property type="component" value="Unassembled WGS sequence"/>
</dbReference>
<dbReference type="EMBL" id="BGPR01007558">
    <property type="protein sequence ID" value="GBN27813.1"/>
    <property type="molecule type" value="Genomic_DNA"/>
</dbReference>